<evidence type="ECO:0000256" key="1">
    <source>
        <dbReference type="SAM" id="MobiDB-lite"/>
    </source>
</evidence>
<name>A0A9X9T847_METOG</name>
<sequence>MKKIIAILAGLMVAIALIVAVPAIFGNTNSDSVTTGVISDTASQSGVAYTPISVEYDADDLNAGTTGTGMSSIILEGNSITFDGSGATVDGTTVTITSAGMYNIYGSLNNGQIIVDTDDKETVRIVLNGADISCSTSAPIYVLNAEKTVITLADGTKNSVTDGSSYILEDAESDEPNAAIFSKDDLTINGGGTLTVTANYNNGIQSKDDLKITSGIITVTAVNDGIKGKDSVAIRDGTITIEAGGDGMQSTNDSDPEKGYIAIEGGTIDIVSGTDGIQAETSISISGGDITIASGGGSGTSSTSDAWGRWDMQTTAADSDTQDSAKGIKAGVAVIVTGGAITLDSSDDAIHSGDSITITGGTIEAASGDDGMHADSSLTINGGEITITKSYEGLESATITINDGTIHIVASDDGINVAGGNDGSSVNGRPGQNAFDTVGNYFLYINGGYTVINSGGDGLDSNGSIEMTRGVVIVNGPTNNGNGALDCNGAFAITGGYLVAVGSSGMAETPDTSSTLNSVKVTYASTQTAGTMVHIETEDGEDVLTVVPTKAYQSVVFCSAELQDGVTYVVYSGGSSTGTAADGLYSGGTYTPGTEITTFTVSGSVTYAGSSTTAGGAPGGVAPGDGGFPGDRQPR</sequence>
<dbReference type="InterPro" id="IPR025584">
    <property type="entry name" value="Cthe_2159"/>
</dbReference>
<feature type="region of interest" description="Disordered" evidence="1">
    <location>
        <begin position="610"/>
        <end position="635"/>
    </location>
</feature>
<proteinExistence type="predicted"/>
<feature type="compositionally biased region" description="Gly residues" evidence="1">
    <location>
        <begin position="616"/>
        <end position="629"/>
    </location>
</feature>
<dbReference type="Pfam" id="PF14262">
    <property type="entry name" value="Cthe_2159"/>
    <property type="match status" value="1"/>
</dbReference>
<protein>
    <submittedName>
        <fullName evidence="2">Carbohydrate-binding domain-containing protein</fullName>
    </submittedName>
</protein>
<dbReference type="Proteomes" id="UP001163096">
    <property type="component" value="Chromosome"/>
</dbReference>
<evidence type="ECO:0000313" key="3">
    <source>
        <dbReference type="Proteomes" id="UP001163096"/>
    </source>
</evidence>
<organism evidence="2 3">
    <name type="scientific">Methanogenium organophilum</name>
    <dbReference type="NCBI Taxonomy" id="2199"/>
    <lineage>
        <taxon>Archaea</taxon>
        <taxon>Methanobacteriati</taxon>
        <taxon>Methanobacteriota</taxon>
        <taxon>Stenosarchaea group</taxon>
        <taxon>Methanomicrobia</taxon>
        <taxon>Methanomicrobiales</taxon>
        <taxon>Methanomicrobiaceae</taxon>
        <taxon>Methanogenium</taxon>
    </lineage>
</organism>
<dbReference type="KEGG" id="mou:OU421_02505"/>
<accession>A0A9X9T847</accession>
<dbReference type="AlphaFoldDB" id="A0A9X9T847"/>
<dbReference type="RefSeq" id="WP_268187030.1">
    <property type="nucleotide sequence ID" value="NZ_CP113361.1"/>
</dbReference>
<dbReference type="GeneID" id="76833937"/>
<reference evidence="2" key="1">
    <citation type="submission" date="2022-11" db="EMBL/GenBank/DDBJ databases">
        <title>Complete genome sequence of Methanogenium organophilum DSM 3596.</title>
        <authorList>
            <person name="Chen S.-C."/>
            <person name="Lai S.-J."/>
            <person name="You Y.-T."/>
        </authorList>
    </citation>
    <scope>NUCLEOTIDE SEQUENCE</scope>
    <source>
        <strain evidence="2">DSM 3596</strain>
    </source>
</reference>
<evidence type="ECO:0000313" key="2">
    <source>
        <dbReference type="EMBL" id="WAI01764.1"/>
    </source>
</evidence>
<gene>
    <name evidence="2" type="ORF">OU421_02505</name>
</gene>
<dbReference type="EMBL" id="CP113361">
    <property type="protein sequence ID" value="WAI01764.1"/>
    <property type="molecule type" value="Genomic_DNA"/>
</dbReference>
<keyword evidence="3" id="KW-1185">Reference proteome</keyword>